<name>A0A2T5VG02_9HYPH</name>
<dbReference type="PANTHER" id="PTHR36504">
    <property type="entry name" value="LIPOPOLYSACCHARIDE EXPORT SYSTEM PROTEIN LPTA"/>
    <property type="match status" value="1"/>
</dbReference>
<gene>
    <name evidence="4" type="ORF">C8N35_101705</name>
</gene>
<evidence type="ECO:0000256" key="1">
    <source>
        <dbReference type="ARBA" id="ARBA00022729"/>
    </source>
</evidence>
<dbReference type="Gene3D" id="2.60.450.10">
    <property type="entry name" value="Lipopolysaccharide (LPS) transport protein A like domain"/>
    <property type="match status" value="1"/>
</dbReference>
<dbReference type="GO" id="GO:0009279">
    <property type="term" value="C:cell outer membrane"/>
    <property type="evidence" value="ECO:0007669"/>
    <property type="project" value="TreeGrafter"/>
</dbReference>
<dbReference type="AlphaFoldDB" id="A0A2T5VG02"/>
<dbReference type="GO" id="GO:0015920">
    <property type="term" value="P:lipopolysaccharide transport"/>
    <property type="evidence" value="ECO:0007669"/>
    <property type="project" value="TreeGrafter"/>
</dbReference>
<protein>
    <submittedName>
        <fullName evidence="4">Lipopolysaccharide export system protein LptA</fullName>
    </submittedName>
</protein>
<evidence type="ECO:0000259" key="3">
    <source>
        <dbReference type="Pfam" id="PF03968"/>
    </source>
</evidence>
<keyword evidence="5" id="KW-1185">Reference proteome</keyword>
<sequence length="189" mass="19831">MIRTLPVAVLLIAVIVAVAQIAVAPQASAQTFSDSFAGFGSNEKEPIQIEAKELNVQDKDHTAVFVGDVVVRQGDATLKTQRLKIFYAGSAAGGPVQSRISRMEASGTVLISSKDQTATGDRASFDMDRERLVLSGKEVVLSQGPNVVVGSRLTVNLKTGKVDLEAPGKGRVKVLITPNSLNGNTGGTN</sequence>
<dbReference type="Pfam" id="PF03968">
    <property type="entry name" value="LptD_N"/>
    <property type="match status" value="1"/>
</dbReference>
<dbReference type="OrthoDB" id="9811926at2"/>
<feature type="chain" id="PRO_5015421343" evidence="2">
    <location>
        <begin position="30"/>
        <end position="189"/>
    </location>
</feature>
<proteinExistence type="predicted"/>
<comment type="caution">
    <text evidence="4">The sequence shown here is derived from an EMBL/GenBank/DDBJ whole genome shotgun (WGS) entry which is preliminary data.</text>
</comment>
<keyword evidence="1 2" id="KW-0732">Signal</keyword>
<dbReference type="EMBL" id="QAYG01000001">
    <property type="protein sequence ID" value="PTW62658.1"/>
    <property type="molecule type" value="Genomic_DNA"/>
</dbReference>
<reference evidence="4 5" key="1">
    <citation type="submission" date="2018-04" db="EMBL/GenBank/DDBJ databases">
        <title>Genomic Encyclopedia of Archaeal and Bacterial Type Strains, Phase II (KMG-II): from individual species to whole genera.</title>
        <authorList>
            <person name="Goeker M."/>
        </authorList>
    </citation>
    <scope>NUCLEOTIDE SEQUENCE [LARGE SCALE GENOMIC DNA]</scope>
    <source>
        <strain evidence="4 5">DSM 23382</strain>
    </source>
</reference>
<dbReference type="RefSeq" id="WP_107988193.1">
    <property type="nucleotide sequence ID" value="NZ_QAYG01000001.1"/>
</dbReference>
<feature type="domain" description="Organic solvent tolerance-like N-terminal" evidence="3">
    <location>
        <begin position="48"/>
        <end position="160"/>
    </location>
</feature>
<accession>A0A2T5VG02</accession>
<evidence type="ECO:0000256" key="2">
    <source>
        <dbReference type="SAM" id="SignalP"/>
    </source>
</evidence>
<organism evidence="4 5">
    <name type="scientific">Breoghania corrubedonensis</name>
    <dbReference type="NCBI Taxonomy" id="665038"/>
    <lineage>
        <taxon>Bacteria</taxon>
        <taxon>Pseudomonadati</taxon>
        <taxon>Pseudomonadota</taxon>
        <taxon>Alphaproteobacteria</taxon>
        <taxon>Hyphomicrobiales</taxon>
        <taxon>Stappiaceae</taxon>
        <taxon>Breoghania</taxon>
    </lineage>
</organism>
<dbReference type="GO" id="GO:0017089">
    <property type="term" value="F:glycolipid transfer activity"/>
    <property type="evidence" value="ECO:0007669"/>
    <property type="project" value="TreeGrafter"/>
</dbReference>
<evidence type="ECO:0000313" key="4">
    <source>
        <dbReference type="EMBL" id="PTW62658.1"/>
    </source>
</evidence>
<evidence type="ECO:0000313" key="5">
    <source>
        <dbReference type="Proteomes" id="UP000244081"/>
    </source>
</evidence>
<dbReference type="PANTHER" id="PTHR36504:SF1">
    <property type="entry name" value="LIPOPOLYSACCHARIDE EXPORT SYSTEM PROTEIN LPTA"/>
    <property type="match status" value="1"/>
</dbReference>
<dbReference type="InterPro" id="IPR005653">
    <property type="entry name" value="OstA-like_N"/>
</dbReference>
<feature type="signal peptide" evidence="2">
    <location>
        <begin position="1"/>
        <end position="29"/>
    </location>
</feature>
<dbReference type="InterPro" id="IPR052037">
    <property type="entry name" value="LPS_export_LptA"/>
</dbReference>
<dbReference type="Proteomes" id="UP000244081">
    <property type="component" value="Unassembled WGS sequence"/>
</dbReference>
<dbReference type="GO" id="GO:0030288">
    <property type="term" value="C:outer membrane-bounded periplasmic space"/>
    <property type="evidence" value="ECO:0007669"/>
    <property type="project" value="TreeGrafter"/>
</dbReference>